<dbReference type="PANTHER" id="PTHR34847">
    <property type="entry name" value="NODULATION PROTEIN U"/>
    <property type="match status" value="1"/>
</dbReference>
<name>A0ABV5MD51_9ACTN</name>
<dbReference type="InterPro" id="IPR031730">
    <property type="entry name" value="Carbam_trans_C"/>
</dbReference>
<accession>A0ABV5MD51</accession>
<organism evidence="4 5">
    <name type="scientific">Dactylosporangium vinaceum</name>
    <dbReference type="NCBI Taxonomy" id="53362"/>
    <lineage>
        <taxon>Bacteria</taxon>
        <taxon>Bacillati</taxon>
        <taxon>Actinomycetota</taxon>
        <taxon>Actinomycetes</taxon>
        <taxon>Micromonosporales</taxon>
        <taxon>Micromonosporaceae</taxon>
        <taxon>Dactylosporangium</taxon>
    </lineage>
</organism>
<dbReference type="Gene3D" id="3.90.870.20">
    <property type="entry name" value="Carbamoyltransferase, C-terminal domain"/>
    <property type="match status" value="1"/>
</dbReference>
<gene>
    <name evidence="4" type="ORF">ACFFTR_27115</name>
</gene>
<dbReference type="InterPro" id="IPR051338">
    <property type="entry name" value="NodU/CmcH_Carbamoyltrnsfr"/>
</dbReference>
<dbReference type="PANTHER" id="PTHR34847:SF1">
    <property type="entry name" value="NODULATION PROTEIN U"/>
    <property type="match status" value="1"/>
</dbReference>
<dbReference type="Pfam" id="PF16861">
    <property type="entry name" value="Carbam_trans_C"/>
    <property type="match status" value="1"/>
</dbReference>
<evidence type="ECO:0000259" key="2">
    <source>
        <dbReference type="Pfam" id="PF02543"/>
    </source>
</evidence>
<dbReference type="CDD" id="cd24098">
    <property type="entry name" value="ASKHA_NBD_TobZ_N"/>
    <property type="match status" value="1"/>
</dbReference>
<dbReference type="SUPFAM" id="SSF53067">
    <property type="entry name" value="Actin-like ATPase domain"/>
    <property type="match status" value="1"/>
</dbReference>
<sequence length="551" mass="59385">MTSAGPYIVGFSDSVHDRSACLFRGTVPIVAIEEERLTRQRYALDFGGLDRRDAAVFTRLDLDAGDADDHGRRIHRLVGYCLDAAGITEPDVALWIGNSLHTAYPLYERAVYLNHHLGHASSAYFGSGAQDAAVLVMDGYGDCVSSEEFETVSIYHGVGTKLRLAARKAGKKDDLHLANSAGILYRIATLSSGFGVMDEGKTMGLAGYGQARYLEDILAHVRFGAEEVAIDNEAIWKSFQDLRRDGFADRADVAASFQAALERVVLFYARLARRLTGADTLCMAGGVALNCVANQRVRDAAGFRHVSVFPAAADNGIAMGAAYFGAHVIYDGGAAEGLADPCLGRTYARKETLAALRSVPDGCRIDEIGPMGCAEQAAHRIASGGLVMWFQEGSEFGPRALGHRSLFADPRSTGTRDRINASVKSREPFRPLAPIVLEEEAAGWFDCGRSPFMLFTPTARPRTRQLAPAVVHADGTARVQTLTAADNPVVHAMLQRFHALTGVPMVVNTSFNLRGEPIVETPEDAVRAFADSPVPVLCIDGFFVEKQESAG</sequence>
<dbReference type="Pfam" id="PF02543">
    <property type="entry name" value="Carbam_trans_N"/>
    <property type="match status" value="1"/>
</dbReference>
<evidence type="ECO:0000313" key="4">
    <source>
        <dbReference type="EMBL" id="MFB9446777.1"/>
    </source>
</evidence>
<evidence type="ECO:0000256" key="1">
    <source>
        <dbReference type="ARBA" id="ARBA00006129"/>
    </source>
</evidence>
<dbReference type="InterPro" id="IPR038152">
    <property type="entry name" value="Carbam_trans_C_sf"/>
</dbReference>
<dbReference type="InterPro" id="IPR003696">
    <property type="entry name" value="Carbtransf_dom"/>
</dbReference>
<feature type="domain" description="Carbamoyltransferase" evidence="2">
    <location>
        <begin position="111"/>
        <end position="322"/>
    </location>
</feature>
<protein>
    <submittedName>
        <fullName evidence="4">Carbamoyltransferase</fullName>
    </submittedName>
</protein>
<comment type="similarity">
    <text evidence="1">Belongs to the NodU/CmcH family.</text>
</comment>
<proteinExistence type="inferred from homology"/>
<comment type="caution">
    <text evidence="4">The sequence shown here is derived from an EMBL/GenBank/DDBJ whole genome shotgun (WGS) entry which is preliminary data.</text>
</comment>
<dbReference type="RefSeq" id="WP_223104688.1">
    <property type="nucleotide sequence ID" value="NZ_CP061913.1"/>
</dbReference>
<reference evidence="4 5" key="1">
    <citation type="submission" date="2024-09" db="EMBL/GenBank/DDBJ databases">
        <authorList>
            <person name="Sun Q."/>
            <person name="Mori K."/>
        </authorList>
    </citation>
    <scope>NUCLEOTIDE SEQUENCE [LARGE SCALE GENOMIC DNA]</scope>
    <source>
        <strain evidence="4 5">JCM 3307</strain>
    </source>
</reference>
<feature type="domain" description="Carbamoyltransferase C-terminal" evidence="3">
    <location>
        <begin position="378"/>
        <end position="546"/>
    </location>
</feature>
<keyword evidence="5" id="KW-1185">Reference proteome</keyword>
<evidence type="ECO:0000313" key="5">
    <source>
        <dbReference type="Proteomes" id="UP001589608"/>
    </source>
</evidence>
<dbReference type="EMBL" id="JBHMCA010000049">
    <property type="protein sequence ID" value="MFB9446777.1"/>
    <property type="molecule type" value="Genomic_DNA"/>
</dbReference>
<dbReference type="InterPro" id="IPR043129">
    <property type="entry name" value="ATPase_NBD"/>
</dbReference>
<dbReference type="Proteomes" id="UP001589608">
    <property type="component" value="Unassembled WGS sequence"/>
</dbReference>
<evidence type="ECO:0000259" key="3">
    <source>
        <dbReference type="Pfam" id="PF16861"/>
    </source>
</evidence>
<dbReference type="Gene3D" id="3.30.420.40">
    <property type="match status" value="2"/>
</dbReference>